<feature type="compositionally biased region" description="Low complexity" evidence="1">
    <location>
        <begin position="65"/>
        <end position="77"/>
    </location>
</feature>
<comment type="caution">
    <text evidence="2">The sequence shown here is derived from an EMBL/GenBank/DDBJ whole genome shotgun (WGS) entry which is preliminary data.</text>
</comment>
<organism evidence="2 3">
    <name type="scientific">Stemphylium lycopersici</name>
    <name type="common">Tomato gray leaf spot disease fungus</name>
    <name type="synonym">Thyrospora lycopersici</name>
    <dbReference type="NCBI Taxonomy" id="183478"/>
    <lineage>
        <taxon>Eukaryota</taxon>
        <taxon>Fungi</taxon>
        <taxon>Dikarya</taxon>
        <taxon>Ascomycota</taxon>
        <taxon>Pezizomycotina</taxon>
        <taxon>Dothideomycetes</taxon>
        <taxon>Pleosporomycetidae</taxon>
        <taxon>Pleosporales</taxon>
        <taxon>Pleosporineae</taxon>
        <taxon>Pleosporaceae</taxon>
        <taxon>Stemphylium</taxon>
    </lineage>
</organism>
<feature type="region of interest" description="Disordered" evidence="1">
    <location>
        <begin position="404"/>
        <end position="423"/>
    </location>
</feature>
<feature type="compositionally biased region" description="Polar residues" evidence="1">
    <location>
        <begin position="111"/>
        <end position="129"/>
    </location>
</feature>
<feature type="compositionally biased region" description="Basic and acidic residues" evidence="1">
    <location>
        <begin position="404"/>
        <end position="418"/>
    </location>
</feature>
<feature type="compositionally biased region" description="Acidic residues" evidence="1">
    <location>
        <begin position="650"/>
        <end position="663"/>
    </location>
</feature>
<name>A0A364MZL8_STELY</name>
<dbReference type="EMBL" id="QGDH01000093">
    <property type="protein sequence ID" value="RAR07979.1"/>
    <property type="molecule type" value="Genomic_DNA"/>
</dbReference>
<evidence type="ECO:0000313" key="2">
    <source>
        <dbReference type="EMBL" id="RAR07979.1"/>
    </source>
</evidence>
<reference evidence="3" key="1">
    <citation type="submission" date="2018-05" db="EMBL/GenBank/DDBJ databases">
        <title>Draft genome sequence of Stemphylium lycopersici strain CIDEFI 213.</title>
        <authorList>
            <person name="Medina R."/>
            <person name="Franco M.E.E."/>
            <person name="Lucentini C.G."/>
            <person name="Saparrat M.C.N."/>
            <person name="Balatti P.A."/>
        </authorList>
    </citation>
    <scope>NUCLEOTIDE SEQUENCE [LARGE SCALE GENOMIC DNA]</scope>
    <source>
        <strain evidence="3">CIDEFI 213</strain>
    </source>
</reference>
<feature type="compositionally biased region" description="Basic and acidic residues" evidence="1">
    <location>
        <begin position="515"/>
        <end position="527"/>
    </location>
</feature>
<evidence type="ECO:0000313" key="3">
    <source>
        <dbReference type="Proteomes" id="UP000249619"/>
    </source>
</evidence>
<protein>
    <submittedName>
        <fullName evidence="2">Uncharacterized protein</fullName>
    </submittedName>
</protein>
<feature type="compositionally biased region" description="Basic and acidic residues" evidence="1">
    <location>
        <begin position="636"/>
        <end position="649"/>
    </location>
</feature>
<dbReference type="AlphaFoldDB" id="A0A364MZL8"/>
<feature type="compositionally biased region" description="Polar residues" evidence="1">
    <location>
        <begin position="212"/>
        <end position="221"/>
    </location>
</feature>
<evidence type="ECO:0000256" key="1">
    <source>
        <dbReference type="SAM" id="MobiDB-lite"/>
    </source>
</evidence>
<sequence length="663" mass="72575">MVYITPSTLPPSSSPEFVNTLNRDIPTSALHPDASSLSDKRTQSAALTPPTSPIQTRQPIATFIRPLSPRPLLSSPSTVEMSKRSAESPLSELSLKKQKLVDPTADAEATSAPTEQIQVANVHEASSSVKNDDVEDGANLACNEDKTTTPANKKTGKGAATPQNESKKTKKPPVGDGFVDFQHNITIPASDPFWGVKPVPGDPRPDPHQPSARESNGQTNPPLWEDRGFRFKRGSRYVKYFGPVAPDNVDELKEDLDQEDLLAVKMIDMRPKSKKDPTPKRTPVVYCYGKVPKDWDNMQSIKALNDRRYQAIDRTTMDAPWSRIEREYLASLLRETPDTSIWDLTERHNDRFMGKDYTNETGFGFSSLSTGRTVESVRYEYTTYKPLYDAGRVPDMVRWRGDQSTEGKEIRAAGRAERAFGPPSKALEMAHDAEHGAAEVEDEATPKKLSPKKQRKSNATVDSERDDGLETEPFVGQEKLDEDSEALLELAGAYGSERVSQYSGSGGPSASPGSPRDDFRGDSGKFEEVDDAAAGQISLKESAPQDVPTAGDDKASFVEDTIEEVTPAICEDSQQPSANEPVGLITTVVEQTETVIEHATVTNTVAQTEPQQAAQEVIALAVTTVLAQSGNASTPQERRESVHAARQIEVDEEYGDGEEDEEL</sequence>
<keyword evidence="3" id="KW-1185">Reference proteome</keyword>
<feature type="region of interest" description="Disordered" evidence="1">
    <location>
        <begin position="431"/>
        <end position="554"/>
    </location>
</feature>
<proteinExistence type="predicted"/>
<accession>A0A364MZL8</accession>
<feature type="region of interest" description="Disordered" evidence="1">
    <location>
        <begin position="629"/>
        <end position="663"/>
    </location>
</feature>
<feature type="region of interest" description="Disordered" evidence="1">
    <location>
        <begin position="26"/>
        <end position="228"/>
    </location>
</feature>
<gene>
    <name evidence="2" type="ORF">DDE83_006224</name>
</gene>
<dbReference type="Proteomes" id="UP000249619">
    <property type="component" value="Unassembled WGS sequence"/>
</dbReference>
<feature type="region of interest" description="Disordered" evidence="1">
    <location>
        <begin position="1"/>
        <end position="20"/>
    </location>
</feature>